<reference evidence="2 3" key="1">
    <citation type="journal article" date="2018" name="Sci. Rep.">
        <title>Genome Features and Biochemical Characteristics of a Robust, Fast Growing and Naturally Transformable Cyanobacterium Synechococcus elongatus PCC 11801 Isolated from India.</title>
        <authorList>
            <person name="Jaiswal D."/>
            <person name="Sengupta A."/>
            <person name="Sohoni S."/>
            <person name="Sengupta S."/>
            <person name="Phadnavis A.G."/>
            <person name="Pakrasi H.B."/>
            <person name="Wangikar P.P."/>
        </authorList>
    </citation>
    <scope>NUCLEOTIDE SEQUENCE [LARGE SCALE GENOMIC DNA]</scope>
    <source>
        <strain evidence="2 3">PCC 11801</strain>
    </source>
</reference>
<gene>
    <name evidence="2" type="ORF">DOP62_01230</name>
</gene>
<feature type="domain" description="Methyltransferase FkbM" evidence="1">
    <location>
        <begin position="24"/>
        <end position="194"/>
    </location>
</feature>
<dbReference type="NCBIfam" id="TIGR01444">
    <property type="entry name" value="fkbM_fam"/>
    <property type="match status" value="1"/>
</dbReference>
<dbReference type="Pfam" id="PF05050">
    <property type="entry name" value="Methyltransf_21"/>
    <property type="match status" value="1"/>
</dbReference>
<sequence>MAIYEKMLEQIYRCLLRPGDTAIDIGAHTGLHTLPMLDAVGETGKIYAFEPLQAEYQKLKAEILNHPAFQAQSKSFCAYNCALGDKEETTQFVYVQNFPEYSGFRERIYHDNSIEREIITVDVRRLDSFVDQFQGLRYIKIDAEGAELMILKGAQDVIKKYHPVISFELGDLSLSNYPYESKDVYDFLSVLGYNIFSVFGILLSREDFIEASKEQFFWDYVAIPNLTTWPLGHYHLRLLMREMDALSAAARSTTLPTATQLEEPVTTPSKLKRLKAKIRNLVRGN</sequence>
<dbReference type="PANTHER" id="PTHR34203">
    <property type="entry name" value="METHYLTRANSFERASE, FKBM FAMILY PROTEIN"/>
    <property type="match status" value="1"/>
</dbReference>
<dbReference type="AlphaFoldDB" id="A0AAN1QLV2"/>
<name>A0AAN1QLV2_SYNEL</name>
<dbReference type="SUPFAM" id="SSF53335">
    <property type="entry name" value="S-adenosyl-L-methionine-dependent methyltransferases"/>
    <property type="match status" value="1"/>
</dbReference>
<dbReference type="PANTHER" id="PTHR34203:SF15">
    <property type="entry name" value="SLL1173 PROTEIN"/>
    <property type="match status" value="1"/>
</dbReference>
<protein>
    <submittedName>
        <fullName evidence="2">FkbM family methyltransferase</fullName>
    </submittedName>
</protein>
<dbReference type="Proteomes" id="UP000267249">
    <property type="component" value="Chromosome"/>
</dbReference>
<dbReference type="GO" id="GO:0032259">
    <property type="term" value="P:methylation"/>
    <property type="evidence" value="ECO:0007669"/>
    <property type="project" value="UniProtKB-KW"/>
</dbReference>
<accession>A0AAN1QLV2</accession>
<dbReference type="InterPro" id="IPR029063">
    <property type="entry name" value="SAM-dependent_MTases_sf"/>
</dbReference>
<proteinExistence type="predicted"/>
<evidence type="ECO:0000313" key="3">
    <source>
        <dbReference type="Proteomes" id="UP000267249"/>
    </source>
</evidence>
<keyword evidence="2" id="KW-0808">Transferase</keyword>
<dbReference type="EMBL" id="CP030139">
    <property type="protein sequence ID" value="AZB71532.2"/>
    <property type="molecule type" value="Genomic_DNA"/>
</dbReference>
<dbReference type="InterPro" id="IPR052514">
    <property type="entry name" value="SAM-dependent_MTase"/>
</dbReference>
<dbReference type="RefSeq" id="WP_208674907.1">
    <property type="nucleotide sequence ID" value="NZ_CP030139.2"/>
</dbReference>
<dbReference type="Gene3D" id="3.40.50.150">
    <property type="entry name" value="Vaccinia Virus protein VP39"/>
    <property type="match status" value="1"/>
</dbReference>
<keyword evidence="2" id="KW-0489">Methyltransferase</keyword>
<dbReference type="InterPro" id="IPR006342">
    <property type="entry name" value="FkbM_mtfrase"/>
</dbReference>
<organism evidence="2 3">
    <name type="scientific">Synechococcus elongatus PCC 11801</name>
    <dbReference type="NCBI Taxonomy" id="2219813"/>
    <lineage>
        <taxon>Bacteria</taxon>
        <taxon>Bacillati</taxon>
        <taxon>Cyanobacteriota</taxon>
        <taxon>Cyanophyceae</taxon>
        <taxon>Synechococcales</taxon>
        <taxon>Synechococcaceae</taxon>
        <taxon>Synechococcus</taxon>
    </lineage>
</organism>
<dbReference type="GO" id="GO:0008168">
    <property type="term" value="F:methyltransferase activity"/>
    <property type="evidence" value="ECO:0007669"/>
    <property type="project" value="UniProtKB-KW"/>
</dbReference>
<evidence type="ECO:0000259" key="1">
    <source>
        <dbReference type="Pfam" id="PF05050"/>
    </source>
</evidence>
<evidence type="ECO:0000313" key="2">
    <source>
        <dbReference type="EMBL" id="AZB71532.2"/>
    </source>
</evidence>